<sequence>MKKIFIVILIFIGSKGVGQNFTADITNAKSSYAAGKLEDAHFALQQAMQEIDMIIGKEVLKQLPQKMDAFNANIKDDNVTSTVGFIGTTIHRSYGNADDVDLSIISNSPMVATLNAFLNTPLLGGMMSKNGDNKIIKVQGYKGQLTRDTNSNGQTNYTIQLPIGSSLITFTAKNTTDTQVMTWANTLPLQQIAKLIQ</sequence>
<dbReference type="EMBL" id="VYQF01000002">
    <property type="protein sequence ID" value="KAA9039487.1"/>
    <property type="molecule type" value="Genomic_DNA"/>
</dbReference>
<name>A0A5J5ILF9_9BACT</name>
<dbReference type="RefSeq" id="WP_150414898.1">
    <property type="nucleotide sequence ID" value="NZ_VYQF01000002.1"/>
</dbReference>
<proteinExistence type="predicted"/>
<dbReference type="AlphaFoldDB" id="A0A5J5ILF9"/>
<evidence type="ECO:0000313" key="1">
    <source>
        <dbReference type="EMBL" id="KAA9039487.1"/>
    </source>
</evidence>
<dbReference type="Proteomes" id="UP000326903">
    <property type="component" value="Unassembled WGS sequence"/>
</dbReference>
<accession>A0A5J5ILF9</accession>
<reference evidence="1 2" key="1">
    <citation type="submission" date="2019-09" db="EMBL/GenBank/DDBJ databases">
        <title>Draft genome sequence of Ginsengibacter sp. BR5-29.</title>
        <authorList>
            <person name="Im W.-T."/>
        </authorList>
    </citation>
    <scope>NUCLEOTIDE SEQUENCE [LARGE SCALE GENOMIC DNA]</scope>
    <source>
        <strain evidence="1 2">BR5-29</strain>
    </source>
</reference>
<protein>
    <submittedName>
        <fullName evidence="1">Uncharacterized protein</fullName>
    </submittedName>
</protein>
<keyword evidence="2" id="KW-1185">Reference proteome</keyword>
<gene>
    <name evidence="1" type="ORF">FW778_11760</name>
</gene>
<organism evidence="1 2">
    <name type="scientific">Ginsengibacter hankyongi</name>
    <dbReference type="NCBI Taxonomy" id="2607284"/>
    <lineage>
        <taxon>Bacteria</taxon>
        <taxon>Pseudomonadati</taxon>
        <taxon>Bacteroidota</taxon>
        <taxon>Chitinophagia</taxon>
        <taxon>Chitinophagales</taxon>
        <taxon>Chitinophagaceae</taxon>
        <taxon>Ginsengibacter</taxon>
    </lineage>
</organism>
<comment type="caution">
    <text evidence="1">The sequence shown here is derived from an EMBL/GenBank/DDBJ whole genome shotgun (WGS) entry which is preliminary data.</text>
</comment>
<evidence type="ECO:0000313" key="2">
    <source>
        <dbReference type="Proteomes" id="UP000326903"/>
    </source>
</evidence>